<evidence type="ECO:0000256" key="9">
    <source>
        <dbReference type="ARBA" id="ARBA00034078"/>
    </source>
</evidence>
<dbReference type="GO" id="GO:0004497">
    <property type="term" value="F:monooxygenase activity"/>
    <property type="evidence" value="ECO:0007669"/>
    <property type="project" value="UniProtKB-ARBA"/>
</dbReference>
<dbReference type="STRING" id="1901.BB341_24950"/>
<evidence type="ECO:0000256" key="7">
    <source>
        <dbReference type="ARBA" id="ARBA00023157"/>
    </source>
</evidence>
<name>E2PU48_STRCL</name>
<evidence type="ECO:0000313" key="13">
    <source>
        <dbReference type="Proteomes" id="UP000002357"/>
    </source>
</evidence>
<dbReference type="PANTHER" id="PTHR10134">
    <property type="entry name" value="CYTOCHROME B-C1 COMPLEX SUBUNIT RIESKE, MITOCHONDRIAL"/>
    <property type="match status" value="1"/>
</dbReference>
<dbReference type="PRINTS" id="PR00162">
    <property type="entry name" value="RIESKE"/>
</dbReference>
<dbReference type="GO" id="GO:0046872">
    <property type="term" value="F:metal ion binding"/>
    <property type="evidence" value="ECO:0007669"/>
    <property type="project" value="UniProtKB-KW"/>
</dbReference>
<feature type="region of interest" description="Disordered" evidence="10">
    <location>
        <begin position="1"/>
        <end position="49"/>
    </location>
</feature>
<dbReference type="GO" id="GO:0016020">
    <property type="term" value="C:membrane"/>
    <property type="evidence" value="ECO:0007669"/>
    <property type="project" value="InterPro"/>
</dbReference>
<dbReference type="InterPro" id="IPR036922">
    <property type="entry name" value="Rieske_2Fe-2S_sf"/>
</dbReference>
<organism evidence="12 13">
    <name type="scientific">Streptomyces clavuligerus</name>
    <dbReference type="NCBI Taxonomy" id="1901"/>
    <lineage>
        <taxon>Bacteria</taxon>
        <taxon>Bacillati</taxon>
        <taxon>Actinomycetota</taxon>
        <taxon>Actinomycetes</taxon>
        <taxon>Kitasatosporales</taxon>
        <taxon>Streptomycetaceae</taxon>
        <taxon>Streptomyces</taxon>
    </lineage>
</organism>
<dbReference type="InterPro" id="IPR005805">
    <property type="entry name" value="Rieske_Fe-S_prot_C"/>
</dbReference>
<evidence type="ECO:0000313" key="12">
    <source>
        <dbReference type="EMBL" id="EFG05667.1"/>
    </source>
</evidence>
<dbReference type="eggNOG" id="COG2146">
    <property type="taxonomic scope" value="Bacteria"/>
</dbReference>
<dbReference type="AlphaFoldDB" id="E2PU48"/>
<keyword evidence="6" id="KW-0411">Iron-sulfur</keyword>
<evidence type="ECO:0000256" key="6">
    <source>
        <dbReference type="ARBA" id="ARBA00023014"/>
    </source>
</evidence>
<feature type="domain" description="Rieske" evidence="11">
    <location>
        <begin position="101"/>
        <end position="191"/>
    </location>
</feature>
<keyword evidence="7" id="KW-1015">Disulfide bond</keyword>
<dbReference type="CDD" id="cd03467">
    <property type="entry name" value="Rieske"/>
    <property type="match status" value="1"/>
</dbReference>
<evidence type="ECO:0000256" key="2">
    <source>
        <dbReference type="ARBA" id="ARBA00015816"/>
    </source>
</evidence>
<dbReference type="Proteomes" id="UP000002357">
    <property type="component" value="Chromosome"/>
</dbReference>
<comment type="cofactor">
    <cofactor evidence="9">
        <name>[2Fe-2S] cluster</name>
        <dbReference type="ChEBI" id="CHEBI:190135"/>
    </cofactor>
</comment>
<dbReference type="PROSITE" id="PS51296">
    <property type="entry name" value="RIESKE"/>
    <property type="match status" value="1"/>
</dbReference>
<keyword evidence="13" id="KW-1185">Reference proteome</keyword>
<evidence type="ECO:0000256" key="5">
    <source>
        <dbReference type="ARBA" id="ARBA00023004"/>
    </source>
</evidence>
<keyword evidence="5" id="KW-0408">Iron</keyword>
<accession>E2PU48</accession>
<keyword evidence="4" id="KW-0479">Metal-binding</keyword>
<dbReference type="EMBL" id="CM000913">
    <property type="protein sequence ID" value="EFG05667.1"/>
    <property type="molecule type" value="Genomic_DNA"/>
</dbReference>
<dbReference type="InterPro" id="IPR017941">
    <property type="entry name" value="Rieske_2Fe-2S"/>
</dbReference>
<dbReference type="Gene3D" id="2.102.10.10">
    <property type="entry name" value="Rieske [2Fe-2S] iron-sulphur domain"/>
    <property type="match status" value="1"/>
</dbReference>
<reference evidence="12 13" key="1">
    <citation type="journal article" date="2010" name="Genome Biol. Evol.">
        <title>The sequence of a 1.8-mb bacterial linear plasmid reveals a rich evolutionary reservoir of secondary metabolic pathways.</title>
        <authorList>
            <person name="Medema M.H."/>
            <person name="Trefzer A."/>
            <person name="Kovalchuk A."/>
            <person name="van den Berg M."/>
            <person name="Mueller U."/>
            <person name="Heijne W."/>
            <person name="Wu L."/>
            <person name="Alam M.T."/>
            <person name="Ronning C.M."/>
            <person name="Nierman W.C."/>
            <person name="Bovenberg R.A.L."/>
            <person name="Breitling R."/>
            <person name="Takano E."/>
        </authorList>
    </citation>
    <scope>NUCLEOTIDE SEQUENCE [LARGE SCALE GENOMIC DNA]</scope>
    <source>
        <strain evidence="13">ATCC 27064 / DSM 738 / JCM 4710 / NBRC 13307 / NCIMB 12785 / NRRL 3585 / VKM Ac-602</strain>
    </source>
</reference>
<dbReference type="GO" id="GO:0051537">
    <property type="term" value="F:2 iron, 2 sulfur cluster binding"/>
    <property type="evidence" value="ECO:0007669"/>
    <property type="project" value="UniProtKB-KW"/>
</dbReference>
<comment type="function">
    <text evidence="1">Iron-sulfur subunit of the cytochrome bc1 complex, an essential component of the respiratory electron transport chain required for ATP synthesis. The bc1 complex catalyzes the oxidation of menaquinol and the reduction of cytochrome c in the respiratory chain. The bc1 complex operates through a Q-cycle mechanism that couples electron transfer to generation of the proton gradient that drives ATP synthesis.</text>
</comment>
<gene>
    <name evidence="12" type="ORF">SCLAV_0591</name>
</gene>
<dbReference type="GO" id="GO:0016705">
    <property type="term" value="F:oxidoreductase activity, acting on paired donors, with incorporation or reduction of molecular oxygen"/>
    <property type="evidence" value="ECO:0007669"/>
    <property type="project" value="UniProtKB-ARBA"/>
</dbReference>
<protein>
    <recommendedName>
        <fullName evidence="2">Cytochrome bc1 complex Rieske iron-sulfur subunit</fullName>
    </recommendedName>
    <alternativeName>
        <fullName evidence="8">Cytochrome bc1 reductase complex subunit QcrA</fullName>
    </alternativeName>
</protein>
<keyword evidence="3" id="KW-0001">2Fe-2S</keyword>
<evidence type="ECO:0000259" key="11">
    <source>
        <dbReference type="PROSITE" id="PS51296"/>
    </source>
</evidence>
<dbReference type="FunFam" id="2.102.10.10:FF:000016">
    <property type="entry name" value="Nitrite reductase/ring-hydroxylating ferredoxin subunit"/>
    <property type="match status" value="1"/>
</dbReference>
<sequence>MCVLENLNVPDPRAVEHQEQPAGPGPGGDREDKGARQMSGSKGTARAVGRRTVMTAMGAAGLGAALVACGGDTDSGGSGAGDPSAGGSTGGGTGSGTGGGAEIAKVADIPEGGGKVVGAVVITQPQAGTFKAFSSKCTHQGCAVKSVSDNVINCPCHNSNFDAADGSVKSGPATSPLPEQKIKVEGGSITLA</sequence>
<proteinExistence type="predicted"/>
<feature type="region of interest" description="Disordered" evidence="10">
    <location>
        <begin position="75"/>
        <end position="97"/>
    </location>
</feature>
<feature type="compositionally biased region" description="Gly residues" evidence="10">
    <location>
        <begin position="87"/>
        <end position="97"/>
    </location>
</feature>
<evidence type="ECO:0000256" key="1">
    <source>
        <dbReference type="ARBA" id="ARBA00002494"/>
    </source>
</evidence>
<dbReference type="Pfam" id="PF00355">
    <property type="entry name" value="Rieske"/>
    <property type="match status" value="1"/>
</dbReference>
<dbReference type="SUPFAM" id="SSF50022">
    <property type="entry name" value="ISP domain"/>
    <property type="match status" value="1"/>
</dbReference>
<evidence type="ECO:0000256" key="3">
    <source>
        <dbReference type="ARBA" id="ARBA00022714"/>
    </source>
</evidence>
<evidence type="ECO:0000256" key="8">
    <source>
        <dbReference type="ARBA" id="ARBA00029586"/>
    </source>
</evidence>
<evidence type="ECO:0000256" key="10">
    <source>
        <dbReference type="SAM" id="MobiDB-lite"/>
    </source>
</evidence>
<dbReference type="InterPro" id="IPR014349">
    <property type="entry name" value="Rieske_Fe-S_prot"/>
</dbReference>
<evidence type="ECO:0000256" key="4">
    <source>
        <dbReference type="ARBA" id="ARBA00022723"/>
    </source>
</evidence>